<dbReference type="EMBL" id="CAKLPX010000002">
    <property type="protein sequence ID" value="CAH0991874.1"/>
    <property type="molecule type" value="Genomic_DNA"/>
</dbReference>
<evidence type="ECO:0000256" key="1">
    <source>
        <dbReference type="SAM" id="Coils"/>
    </source>
</evidence>
<evidence type="ECO:0000313" key="4">
    <source>
        <dbReference type="Proteomes" id="UP000838100"/>
    </source>
</evidence>
<dbReference type="Proteomes" id="UP000838100">
    <property type="component" value="Unassembled WGS sequence"/>
</dbReference>
<dbReference type="PANTHER" id="PTHR40278:SF2">
    <property type="entry name" value="TYPE IV PILUS INNER MEMBRANE COMPONENT PILN"/>
    <property type="match status" value="1"/>
</dbReference>
<keyword evidence="2" id="KW-1133">Transmembrane helix</keyword>
<dbReference type="Pfam" id="PF05137">
    <property type="entry name" value="PilN"/>
    <property type="match status" value="1"/>
</dbReference>
<comment type="caution">
    <text evidence="3">The sequence shown here is derived from an EMBL/GenBank/DDBJ whole genome shotgun (WGS) entry which is preliminary data.</text>
</comment>
<protein>
    <recommendedName>
        <fullName evidence="5">Pilus assembly protein PilN</fullName>
    </recommendedName>
</protein>
<name>A0ABM9AF99_9GAMM</name>
<organism evidence="3 4">
    <name type="scientific">Sinobacterium norvegicum</name>
    <dbReference type="NCBI Taxonomy" id="1641715"/>
    <lineage>
        <taxon>Bacteria</taxon>
        <taxon>Pseudomonadati</taxon>
        <taxon>Pseudomonadota</taxon>
        <taxon>Gammaproteobacteria</taxon>
        <taxon>Cellvibrionales</taxon>
        <taxon>Spongiibacteraceae</taxon>
        <taxon>Sinobacterium</taxon>
    </lineage>
</organism>
<evidence type="ECO:0000313" key="3">
    <source>
        <dbReference type="EMBL" id="CAH0991874.1"/>
    </source>
</evidence>
<dbReference type="PANTHER" id="PTHR40278">
    <property type="entry name" value="DNA UTILIZATION PROTEIN HOFN"/>
    <property type="match status" value="1"/>
</dbReference>
<evidence type="ECO:0000256" key="2">
    <source>
        <dbReference type="SAM" id="Phobius"/>
    </source>
</evidence>
<evidence type="ECO:0008006" key="5">
    <source>
        <dbReference type="Google" id="ProtNLM"/>
    </source>
</evidence>
<reference evidence="3" key="1">
    <citation type="submission" date="2021-12" db="EMBL/GenBank/DDBJ databases">
        <authorList>
            <person name="Rodrigo-Torres L."/>
            <person name="Arahal R. D."/>
            <person name="Lucena T."/>
        </authorList>
    </citation>
    <scope>NUCLEOTIDE SEQUENCE</scope>
    <source>
        <strain evidence="3">CECT 8267</strain>
    </source>
</reference>
<keyword evidence="2" id="KW-0472">Membrane</keyword>
<gene>
    <name evidence="3" type="ORF">SIN8267_01989</name>
</gene>
<dbReference type="InterPro" id="IPR052534">
    <property type="entry name" value="Extracell_DNA_Util/SecSys_Comp"/>
</dbReference>
<feature type="transmembrane region" description="Helical" evidence="2">
    <location>
        <begin position="21"/>
        <end position="42"/>
    </location>
</feature>
<accession>A0ABM9AF99</accession>
<dbReference type="InterPro" id="IPR007813">
    <property type="entry name" value="PilN"/>
</dbReference>
<feature type="coiled-coil region" evidence="1">
    <location>
        <begin position="57"/>
        <end position="84"/>
    </location>
</feature>
<keyword evidence="4" id="KW-1185">Reference proteome</keyword>
<keyword evidence="1" id="KW-0175">Coiled coil</keyword>
<keyword evidence="2" id="KW-0812">Transmembrane</keyword>
<sequence length="189" mass="21173">MATINLLPWREEQREEQKKEFLTICGVSVLAAILVVVAYYSVVDKAVTDQQSRNDFVQRHITDLDDQVKEIKELKAKRKLMLDRMKVVQDLQGTRPYIVHLFDELVGAIPDGLFLTQVESTSGVISLTGTAESSQRVSSLMRALEASDWFKGPNLTEVNANRAFGEQGNDFKMTVKLEVPGQSDPEGES</sequence>
<dbReference type="RefSeq" id="WP_237444576.1">
    <property type="nucleotide sequence ID" value="NZ_CAKLPX010000002.1"/>
</dbReference>
<proteinExistence type="predicted"/>